<dbReference type="GO" id="GO:0020037">
    <property type="term" value="F:heme binding"/>
    <property type="evidence" value="ECO:0007669"/>
    <property type="project" value="TreeGrafter"/>
</dbReference>
<dbReference type="OrthoDB" id="10051395at2759"/>
<dbReference type="SUPFAM" id="SSF56524">
    <property type="entry name" value="Oxidoreductase molybdopterin-binding domain"/>
    <property type="match status" value="1"/>
</dbReference>
<name>A0A8H4IQR1_9PEZI</name>
<evidence type="ECO:0000313" key="8">
    <source>
        <dbReference type="EMBL" id="KAF4305461.1"/>
    </source>
</evidence>
<evidence type="ECO:0000256" key="4">
    <source>
        <dbReference type="ARBA" id="ARBA00023002"/>
    </source>
</evidence>
<comment type="cofactor">
    <cofactor evidence="1">
        <name>Mo-molybdopterin</name>
        <dbReference type="ChEBI" id="CHEBI:71302"/>
    </cofactor>
</comment>
<feature type="domain" description="Moybdenum cofactor oxidoreductase dimerisation" evidence="6">
    <location>
        <begin position="275"/>
        <end position="397"/>
    </location>
</feature>
<reference evidence="8 9" key="1">
    <citation type="submission" date="2020-04" db="EMBL/GenBank/DDBJ databases">
        <title>Genome Assembly and Annotation of Botryosphaeria dothidea sdau 11-99, a Latent Pathogen of Apple Fruit Ring Rot in China.</title>
        <authorList>
            <person name="Yu C."/>
            <person name="Diao Y."/>
            <person name="Lu Q."/>
            <person name="Zhao J."/>
            <person name="Cui S."/>
            <person name="Peng C."/>
            <person name="He B."/>
            <person name="Liu H."/>
        </authorList>
    </citation>
    <scope>NUCLEOTIDE SEQUENCE [LARGE SCALE GENOMIC DNA]</scope>
    <source>
        <strain evidence="8">Sdau11-99</strain>
        <strain evidence="9">sdau11-99</strain>
    </source>
</reference>
<accession>A0A8H4IQR1</accession>
<dbReference type="SUPFAM" id="SSF81296">
    <property type="entry name" value="E set domains"/>
    <property type="match status" value="1"/>
</dbReference>
<evidence type="ECO:0000259" key="6">
    <source>
        <dbReference type="Pfam" id="PF03404"/>
    </source>
</evidence>
<gene>
    <name evidence="8" type="ORF">GTA08_BOTSDO06289</name>
    <name evidence="7" type="ORF">GTA08_BOTSDO10210</name>
</gene>
<dbReference type="InterPro" id="IPR008335">
    <property type="entry name" value="Mopterin_OxRdtase_euk"/>
</dbReference>
<dbReference type="EMBL" id="WWBZ02000040">
    <property type="protein sequence ID" value="KAF4305461.1"/>
    <property type="molecule type" value="Genomic_DNA"/>
</dbReference>
<dbReference type="GO" id="GO:0005739">
    <property type="term" value="C:mitochondrion"/>
    <property type="evidence" value="ECO:0007669"/>
    <property type="project" value="TreeGrafter"/>
</dbReference>
<keyword evidence="2" id="KW-0500">Molybdenum</keyword>
<proteinExistence type="predicted"/>
<dbReference type="GO" id="GO:0030151">
    <property type="term" value="F:molybdenum ion binding"/>
    <property type="evidence" value="ECO:0007669"/>
    <property type="project" value="InterPro"/>
</dbReference>
<dbReference type="PANTHER" id="PTHR19372">
    <property type="entry name" value="SULFITE REDUCTASE"/>
    <property type="match status" value="1"/>
</dbReference>
<dbReference type="Proteomes" id="UP000572817">
    <property type="component" value="Unassembled WGS sequence"/>
</dbReference>
<protein>
    <submittedName>
        <fullName evidence="8">Putative sulfite oxidase, mitochondrial</fullName>
    </submittedName>
</protein>
<organism evidence="8 9">
    <name type="scientific">Botryosphaeria dothidea</name>
    <dbReference type="NCBI Taxonomy" id="55169"/>
    <lineage>
        <taxon>Eukaryota</taxon>
        <taxon>Fungi</taxon>
        <taxon>Dikarya</taxon>
        <taxon>Ascomycota</taxon>
        <taxon>Pezizomycotina</taxon>
        <taxon>Dothideomycetes</taxon>
        <taxon>Dothideomycetes incertae sedis</taxon>
        <taxon>Botryosphaeriales</taxon>
        <taxon>Botryosphaeriaceae</taxon>
        <taxon>Botryosphaeria</taxon>
    </lineage>
</organism>
<dbReference type="InterPro" id="IPR005066">
    <property type="entry name" value="MoCF_OxRdtse_dimer"/>
</dbReference>
<evidence type="ECO:0000256" key="3">
    <source>
        <dbReference type="ARBA" id="ARBA00022723"/>
    </source>
</evidence>
<sequence>MATVTSTITRLEYSVEKPLNREPPVEKLVSSFITEDGGFDRNHGPIPHIAPQTHTLTITTPSSGHRLSLSPNDLRTLFPQHTLLAALQCAGNRRHTMRTQLREVKGVDWLDGAAMCAIWRGPRLRDVLAAVGMRQQRRPAARRSDGADGLGRVDSAVDGEGDRGLHVQFESRATACQEARWYGASIPLARAMGEADEVVLAVEMNGRPLTASHGAPVRVIVPGCAGARSVKWLDTITIQPHESPNHYQKRDYKILPPTALDGPAAEKWWDRLPPLMDMPVNSVIGVPASGARVAAASADGTVEVIGYALPGGRNGPVRRVEVSGDGGRTWSDAEILEPPNEIKEMGLSLKWAWSLWRARVRMEKGSEKKIWSRATDGRDTQPRYPEWNWRGLAYNGYGEAADLTVE</sequence>
<dbReference type="GO" id="GO:0008482">
    <property type="term" value="F:sulfite oxidase activity"/>
    <property type="evidence" value="ECO:0007669"/>
    <property type="project" value="TreeGrafter"/>
</dbReference>
<keyword evidence="4" id="KW-0560">Oxidoreductase</keyword>
<dbReference type="GO" id="GO:0043546">
    <property type="term" value="F:molybdopterin cofactor binding"/>
    <property type="evidence" value="ECO:0007669"/>
    <property type="project" value="TreeGrafter"/>
</dbReference>
<dbReference type="Gene3D" id="3.90.420.10">
    <property type="entry name" value="Oxidoreductase, molybdopterin-binding domain"/>
    <property type="match status" value="1"/>
</dbReference>
<dbReference type="InterPro" id="IPR000572">
    <property type="entry name" value="OxRdtase_Mopterin-bd_dom"/>
</dbReference>
<dbReference type="InterPro" id="IPR014756">
    <property type="entry name" value="Ig_E-set"/>
</dbReference>
<dbReference type="GO" id="GO:0006790">
    <property type="term" value="P:sulfur compound metabolic process"/>
    <property type="evidence" value="ECO:0007669"/>
    <property type="project" value="TreeGrafter"/>
</dbReference>
<comment type="caution">
    <text evidence="8">The sequence shown here is derived from an EMBL/GenBank/DDBJ whole genome shotgun (WGS) entry which is preliminary data.</text>
</comment>
<evidence type="ECO:0000259" key="5">
    <source>
        <dbReference type="Pfam" id="PF00174"/>
    </source>
</evidence>
<evidence type="ECO:0000313" key="7">
    <source>
        <dbReference type="EMBL" id="KAF4302438.1"/>
    </source>
</evidence>
<dbReference type="PRINTS" id="PR00407">
    <property type="entry name" value="EUMOPTERIN"/>
</dbReference>
<dbReference type="EMBL" id="WWBZ02000073">
    <property type="protein sequence ID" value="KAF4302438.1"/>
    <property type="molecule type" value="Genomic_DNA"/>
</dbReference>
<dbReference type="InterPro" id="IPR036374">
    <property type="entry name" value="OxRdtase_Mopterin-bd_sf"/>
</dbReference>
<dbReference type="AlphaFoldDB" id="A0A8H4IQR1"/>
<dbReference type="Pfam" id="PF03404">
    <property type="entry name" value="Mo-co_dimer"/>
    <property type="match status" value="1"/>
</dbReference>
<dbReference type="Gene3D" id="2.60.40.650">
    <property type="match status" value="1"/>
</dbReference>
<dbReference type="PANTHER" id="PTHR19372:SF7">
    <property type="entry name" value="SULFITE OXIDASE, MITOCHONDRIAL"/>
    <property type="match status" value="1"/>
</dbReference>
<evidence type="ECO:0000256" key="2">
    <source>
        <dbReference type="ARBA" id="ARBA00022505"/>
    </source>
</evidence>
<evidence type="ECO:0000256" key="1">
    <source>
        <dbReference type="ARBA" id="ARBA00001924"/>
    </source>
</evidence>
<keyword evidence="3" id="KW-0479">Metal-binding</keyword>
<feature type="domain" description="Oxidoreductase molybdopterin-binding" evidence="5">
    <location>
        <begin position="43"/>
        <end position="247"/>
    </location>
</feature>
<keyword evidence="9" id="KW-1185">Reference proteome</keyword>
<evidence type="ECO:0000313" key="9">
    <source>
        <dbReference type="Proteomes" id="UP000572817"/>
    </source>
</evidence>
<dbReference type="Pfam" id="PF00174">
    <property type="entry name" value="Oxidored_molyb"/>
    <property type="match status" value="1"/>
</dbReference>